<comment type="caution">
    <text evidence="3">The sequence shown here is derived from an EMBL/GenBank/DDBJ whole genome shotgun (WGS) entry which is preliminary data.</text>
</comment>
<feature type="compositionally biased region" description="Acidic residues" evidence="1">
    <location>
        <begin position="206"/>
        <end position="215"/>
    </location>
</feature>
<feature type="compositionally biased region" description="Polar residues" evidence="1">
    <location>
        <begin position="249"/>
        <end position="262"/>
    </location>
</feature>
<feature type="region of interest" description="Disordered" evidence="1">
    <location>
        <begin position="192"/>
        <end position="262"/>
    </location>
</feature>
<dbReference type="AlphaFoldDB" id="A0AAW6FQH2"/>
<feature type="transmembrane region" description="Helical" evidence="2">
    <location>
        <begin position="12"/>
        <end position="34"/>
    </location>
</feature>
<evidence type="ECO:0008006" key="5">
    <source>
        <dbReference type="Google" id="ProtNLM"/>
    </source>
</evidence>
<evidence type="ECO:0000256" key="1">
    <source>
        <dbReference type="SAM" id="MobiDB-lite"/>
    </source>
</evidence>
<name>A0AAW6FQH2_9FIRM</name>
<keyword evidence="2" id="KW-1133">Transmembrane helix</keyword>
<dbReference type="EMBL" id="JAQNCK010000009">
    <property type="protein sequence ID" value="MDC0827996.1"/>
    <property type="molecule type" value="Genomic_DNA"/>
</dbReference>
<evidence type="ECO:0000256" key="2">
    <source>
        <dbReference type="SAM" id="Phobius"/>
    </source>
</evidence>
<dbReference type="Proteomes" id="UP001220658">
    <property type="component" value="Unassembled WGS sequence"/>
</dbReference>
<keyword evidence="2" id="KW-0812">Transmembrane</keyword>
<evidence type="ECO:0000313" key="3">
    <source>
        <dbReference type="EMBL" id="MDC0827996.1"/>
    </source>
</evidence>
<dbReference type="RefSeq" id="WP_195191171.1">
    <property type="nucleotide sequence ID" value="NZ_JADMUL010000011.1"/>
</dbReference>
<proteinExistence type="predicted"/>
<sequence length="308" mass="34665">MRLLQDEDIRHYLKITLIGFLLFGVVVCLFLFMFRSNYEIHLVKDTLEYGEEVRVVDLVDGIGSETFTEDSKISSNTIRLSDFEVTFSEIDFDKLGEQTITATFSDESIKDESFVLHIVDTTAPVITIKEDPVSMDLEQVKEKDFESLFEVTDNYTSASKIKLKTYIEEENYTYEDQVTLVIQATDSNKNRATKHMTIQINPKPEEPEEKEEAEPSQESGNSATSNNSSSYGTNQPQSIPSQSQNQQSTAPAQPQKPSNRQFLFSDGYTMDTVSGACSSALFSSGYAGSCVPLQDANGIYYGMELRFY</sequence>
<protein>
    <recommendedName>
        <fullName evidence="5">Cadherin domain-containing protein</fullName>
    </recommendedName>
</protein>
<feature type="compositionally biased region" description="Low complexity" evidence="1">
    <location>
        <begin position="219"/>
        <end position="248"/>
    </location>
</feature>
<gene>
    <name evidence="3" type="ORF">POG00_04640</name>
</gene>
<organism evidence="3 4">
    <name type="scientific">Faecalitalea cylindroides</name>
    <dbReference type="NCBI Taxonomy" id="39483"/>
    <lineage>
        <taxon>Bacteria</taxon>
        <taxon>Bacillati</taxon>
        <taxon>Bacillota</taxon>
        <taxon>Erysipelotrichia</taxon>
        <taxon>Erysipelotrichales</taxon>
        <taxon>Erysipelotrichaceae</taxon>
        <taxon>Faecalitalea</taxon>
    </lineage>
</organism>
<accession>A0AAW6FQH2</accession>
<evidence type="ECO:0000313" key="4">
    <source>
        <dbReference type="Proteomes" id="UP001220658"/>
    </source>
</evidence>
<keyword evidence="2" id="KW-0472">Membrane</keyword>
<reference evidence="3" key="1">
    <citation type="submission" date="2023-01" db="EMBL/GenBank/DDBJ databases">
        <title>Human gut microbiome strain richness.</title>
        <authorList>
            <person name="Chen-Liaw A."/>
        </authorList>
    </citation>
    <scope>NUCLEOTIDE SEQUENCE</scope>
    <source>
        <strain evidence="3">D55st1_G4_D55t1_190419</strain>
    </source>
</reference>